<keyword evidence="2" id="KW-1185">Reference proteome</keyword>
<dbReference type="AlphaFoldDB" id="A0A2P9AWR9"/>
<sequence>MANRTPPQVEAIILELTLEYPAYGQTRIANEMRGHSVSPSGVRGVWQRHDLETMKKRLKALEAKVAQDGIVLTESQLAALEKAKLDKGAHGQFESECPAI</sequence>
<accession>A0A2P9AWR9</accession>
<evidence type="ECO:0000313" key="1">
    <source>
        <dbReference type="EMBL" id="SJM35621.1"/>
    </source>
</evidence>
<protein>
    <submittedName>
        <fullName evidence="1">Transposase</fullName>
    </submittedName>
</protein>
<dbReference type="EMBL" id="FUIG01000098">
    <property type="protein sequence ID" value="SJM35621.1"/>
    <property type="molecule type" value="Genomic_DNA"/>
</dbReference>
<name>A0A2P9AWR9_9HYPH</name>
<proteinExistence type="predicted"/>
<gene>
    <name evidence="1" type="ORF">BQ8482_850018</name>
</gene>
<reference evidence="2" key="1">
    <citation type="submission" date="2016-12" db="EMBL/GenBank/DDBJ databases">
        <authorList>
            <person name="Brunel B."/>
        </authorList>
    </citation>
    <scope>NUCLEOTIDE SEQUENCE [LARGE SCALE GENOMIC DNA]</scope>
</reference>
<organism evidence="1 2">
    <name type="scientific">Mesorhizobium delmotii</name>
    <dbReference type="NCBI Taxonomy" id="1631247"/>
    <lineage>
        <taxon>Bacteria</taxon>
        <taxon>Pseudomonadati</taxon>
        <taxon>Pseudomonadota</taxon>
        <taxon>Alphaproteobacteria</taxon>
        <taxon>Hyphomicrobiales</taxon>
        <taxon>Phyllobacteriaceae</taxon>
        <taxon>Mesorhizobium</taxon>
    </lineage>
</organism>
<evidence type="ECO:0000313" key="2">
    <source>
        <dbReference type="Proteomes" id="UP000245698"/>
    </source>
</evidence>
<dbReference type="Proteomes" id="UP000245698">
    <property type="component" value="Unassembled WGS sequence"/>
</dbReference>